<gene>
    <name evidence="2" type="ORF">PIB30_013378</name>
</gene>
<sequence length="150" mass="17678">MAMKSFSVIIVGVVICFVIAESHEIVPNNNNRESYWTPSNYYIANNHAKNISEASELLRELTEYCMDKYWHVRNFMNAPEMMKCIKEGFDNFKDNEILRMRECVENCVEVFWLPPETLSEKPPPSHRRHRGPQPPYPPPLMRQCVHNCFN</sequence>
<keyword evidence="1" id="KW-0732">Signal</keyword>
<evidence type="ECO:0000313" key="3">
    <source>
        <dbReference type="Proteomes" id="UP001341840"/>
    </source>
</evidence>
<dbReference type="EMBL" id="JASCZI010151069">
    <property type="protein sequence ID" value="MED6168649.1"/>
    <property type="molecule type" value="Genomic_DNA"/>
</dbReference>
<keyword evidence="3" id="KW-1185">Reference proteome</keyword>
<feature type="signal peptide" evidence="1">
    <location>
        <begin position="1"/>
        <end position="22"/>
    </location>
</feature>
<evidence type="ECO:0000256" key="1">
    <source>
        <dbReference type="SAM" id="SignalP"/>
    </source>
</evidence>
<evidence type="ECO:0000313" key="2">
    <source>
        <dbReference type="EMBL" id="MED6168649.1"/>
    </source>
</evidence>
<proteinExistence type="predicted"/>
<name>A0ABU6V5H8_9FABA</name>
<protein>
    <submittedName>
        <fullName evidence="2">Uncharacterized protein</fullName>
    </submittedName>
</protein>
<dbReference type="Proteomes" id="UP001341840">
    <property type="component" value="Unassembled WGS sequence"/>
</dbReference>
<accession>A0ABU6V5H8</accession>
<comment type="caution">
    <text evidence="2">The sequence shown here is derived from an EMBL/GenBank/DDBJ whole genome shotgun (WGS) entry which is preliminary data.</text>
</comment>
<organism evidence="2 3">
    <name type="scientific">Stylosanthes scabra</name>
    <dbReference type="NCBI Taxonomy" id="79078"/>
    <lineage>
        <taxon>Eukaryota</taxon>
        <taxon>Viridiplantae</taxon>
        <taxon>Streptophyta</taxon>
        <taxon>Embryophyta</taxon>
        <taxon>Tracheophyta</taxon>
        <taxon>Spermatophyta</taxon>
        <taxon>Magnoliopsida</taxon>
        <taxon>eudicotyledons</taxon>
        <taxon>Gunneridae</taxon>
        <taxon>Pentapetalae</taxon>
        <taxon>rosids</taxon>
        <taxon>fabids</taxon>
        <taxon>Fabales</taxon>
        <taxon>Fabaceae</taxon>
        <taxon>Papilionoideae</taxon>
        <taxon>50 kb inversion clade</taxon>
        <taxon>dalbergioids sensu lato</taxon>
        <taxon>Dalbergieae</taxon>
        <taxon>Pterocarpus clade</taxon>
        <taxon>Stylosanthes</taxon>
    </lineage>
</organism>
<reference evidence="2 3" key="1">
    <citation type="journal article" date="2023" name="Plants (Basel)">
        <title>Bridging the Gap: Combining Genomics and Transcriptomics Approaches to Understand Stylosanthes scabra, an Orphan Legume from the Brazilian Caatinga.</title>
        <authorList>
            <person name="Ferreira-Neto J.R.C."/>
            <person name="da Silva M.D."/>
            <person name="Binneck E."/>
            <person name="de Melo N.F."/>
            <person name="da Silva R.H."/>
            <person name="de Melo A.L.T.M."/>
            <person name="Pandolfi V."/>
            <person name="Bustamante F.O."/>
            <person name="Brasileiro-Vidal A.C."/>
            <person name="Benko-Iseppon A.M."/>
        </authorList>
    </citation>
    <scope>NUCLEOTIDE SEQUENCE [LARGE SCALE GENOMIC DNA]</scope>
    <source>
        <tissue evidence="2">Leaves</tissue>
    </source>
</reference>
<feature type="chain" id="PRO_5045372925" evidence="1">
    <location>
        <begin position="23"/>
        <end position="150"/>
    </location>
</feature>